<dbReference type="Gene3D" id="2.60.40.3960">
    <property type="entry name" value="Velvet domain"/>
    <property type="match status" value="1"/>
</dbReference>
<dbReference type="OrthoDB" id="5599552at2759"/>
<protein>
    <recommendedName>
        <fullName evidence="6">Velvet domain-containing protein</fullName>
    </recommendedName>
</protein>
<evidence type="ECO:0000256" key="4">
    <source>
        <dbReference type="ARBA" id="ARBA00023242"/>
    </source>
</evidence>
<evidence type="ECO:0000256" key="3">
    <source>
        <dbReference type="ARBA" id="ARBA00023163"/>
    </source>
</evidence>
<evidence type="ECO:0000259" key="6">
    <source>
        <dbReference type="PROSITE" id="PS51821"/>
    </source>
</evidence>
<dbReference type="Proteomes" id="UP000054107">
    <property type="component" value="Unassembled WGS sequence"/>
</dbReference>
<dbReference type="EMBL" id="LN732612">
    <property type="protein sequence ID" value="CEP15647.1"/>
    <property type="molecule type" value="Genomic_DNA"/>
</dbReference>
<dbReference type="InterPro" id="IPR021740">
    <property type="entry name" value="Velvet"/>
</dbReference>
<dbReference type="PANTHER" id="PTHR33572">
    <property type="entry name" value="SPORE DEVELOPMENT REGULATOR VOSA"/>
    <property type="match status" value="1"/>
</dbReference>
<keyword evidence="8" id="KW-1185">Reference proteome</keyword>
<feature type="compositionally biased region" description="Basic residues" evidence="5">
    <location>
        <begin position="196"/>
        <end position="206"/>
    </location>
</feature>
<keyword evidence="3" id="KW-0804">Transcription</keyword>
<feature type="region of interest" description="Disordered" evidence="5">
    <location>
        <begin position="196"/>
        <end position="250"/>
    </location>
</feature>
<keyword evidence="4" id="KW-0539">Nucleus</keyword>
<evidence type="ECO:0000256" key="1">
    <source>
        <dbReference type="ARBA" id="ARBA00004123"/>
    </source>
</evidence>
<keyword evidence="2" id="KW-0805">Transcription regulation</keyword>
<dbReference type="GO" id="GO:0005634">
    <property type="term" value="C:nucleus"/>
    <property type="evidence" value="ECO:0007669"/>
    <property type="project" value="UniProtKB-SubCell"/>
</dbReference>
<feature type="region of interest" description="Disordered" evidence="5">
    <location>
        <begin position="265"/>
        <end position="289"/>
    </location>
</feature>
<gene>
    <name evidence="7" type="primary">PARPA_09886.1 scaffold 39137</name>
</gene>
<evidence type="ECO:0000256" key="5">
    <source>
        <dbReference type="SAM" id="MobiDB-lite"/>
    </source>
</evidence>
<evidence type="ECO:0000313" key="7">
    <source>
        <dbReference type="EMBL" id="CEP15647.1"/>
    </source>
</evidence>
<reference evidence="7 8" key="1">
    <citation type="submission" date="2014-09" db="EMBL/GenBank/DDBJ databases">
        <authorList>
            <person name="Ellenberger Sabrina"/>
        </authorList>
    </citation>
    <scope>NUCLEOTIDE SEQUENCE [LARGE SCALE GENOMIC DNA]</scope>
    <source>
        <strain evidence="7 8">CBS 412.66</strain>
    </source>
</reference>
<name>A0A0B7NJW4_9FUNG</name>
<dbReference type="STRING" id="35722.A0A0B7NJW4"/>
<dbReference type="PANTHER" id="PTHR33572:SF18">
    <property type="entry name" value="SPORE DEVELOPMENT REGULATOR VOSA"/>
    <property type="match status" value="1"/>
</dbReference>
<dbReference type="PROSITE" id="PS51821">
    <property type="entry name" value="VELVET"/>
    <property type="match status" value="1"/>
</dbReference>
<organism evidence="7 8">
    <name type="scientific">Parasitella parasitica</name>
    <dbReference type="NCBI Taxonomy" id="35722"/>
    <lineage>
        <taxon>Eukaryota</taxon>
        <taxon>Fungi</taxon>
        <taxon>Fungi incertae sedis</taxon>
        <taxon>Mucoromycota</taxon>
        <taxon>Mucoromycotina</taxon>
        <taxon>Mucoromycetes</taxon>
        <taxon>Mucorales</taxon>
        <taxon>Mucorineae</taxon>
        <taxon>Mucoraceae</taxon>
        <taxon>Parasitella</taxon>
    </lineage>
</organism>
<comment type="subcellular location">
    <subcellularLocation>
        <location evidence="1">Nucleus</location>
    </subcellularLocation>
</comment>
<evidence type="ECO:0000313" key="8">
    <source>
        <dbReference type="Proteomes" id="UP000054107"/>
    </source>
</evidence>
<feature type="compositionally biased region" description="Low complexity" evidence="5">
    <location>
        <begin position="240"/>
        <end position="250"/>
    </location>
</feature>
<dbReference type="AlphaFoldDB" id="A0A0B7NJW4"/>
<feature type="compositionally biased region" description="Low complexity" evidence="5">
    <location>
        <begin position="267"/>
        <end position="281"/>
    </location>
</feature>
<evidence type="ECO:0000256" key="2">
    <source>
        <dbReference type="ARBA" id="ARBA00023015"/>
    </source>
</evidence>
<proteinExistence type="predicted"/>
<dbReference type="InterPro" id="IPR038491">
    <property type="entry name" value="Velvet_dom_sf"/>
</dbReference>
<sequence length="485" mass="54623">MTLSSSNSGGCTYRFIESSLSTLPLQRYYELKIRQQPKRAKVSLANERDRRPIEPPPILQLYWENCSKEELKKCLQSPFYFTVANLVTEDNPDTPLLPVQDYMSGSTVSSLYRLRDIDNLDGGFFVFGDLAVKKEGKFKLKFSLFEIIEGQVENKRTILSDTFTVFIPKQFPGPVEATFLSRTFSDQGVKMRIRKEHRLQSRKRKHENGIDSSFALSVRKEPSAPSTNRYPSKHSKHSKAITSSPPTASSSDVFFGRWQATTSRQNTNLSSSLSALSPTSTDTKTEAKDKDNKIMTSKFKYQYHEDHTQAFPSPESTIYIATPNVLITSSVPRSASWGYHYSENAHSRSLPRGSLPILNEANAQRSSPEMITTASHFTDSPPFMAKQFPQDPSLARYHTCYDTKPHHKDSSILSELPTPPSSITELHRKATGAQSWGTRLPPLKAIMDNLDPHMNRSSLFPLFLPPPSSLVACMTEESSNDSNYP</sequence>
<dbReference type="InterPro" id="IPR037525">
    <property type="entry name" value="Velvet_dom"/>
</dbReference>
<feature type="domain" description="Velvet" evidence="6">
    <location>
        <begin position="24"/>
        <end position="194"/>
    </location>
</feature>
<dbReference type="Pfam" id="PF11754">
    <property type="entry name" value="Velvet"/>
    <property type="match status" value="2"/>
</dbReference>
<accession>A0A0B7NJW4</accession>